<feature type="compositionally biased region" description="Gly residues" evidence="1">
    <location>
        <begin position="36"/>
        <end position="46"/>
    </location>
</feature>
<reference evidence="2" key="1">
    <citation type="submission" date="2014-09" db="EMBL/GenBank/DDBJ databases">
        <authorList>
            <person name="Magalhaes I.L.F."/>
            <person name="Oliveira U."/>
            <person name="Santos F.R."/>
            <person name="Vidigal T.H.D.A."/>
            <person name="Brescovit A.D."/>
            <person name="Santos A.J."/>
        </authorList>
    </citation>
    <scope>NUCLEOTIDE SEQUENCE</scope>
    <source>
        <tissue evidence="2">Shoot tissue taken approximately 20 cm above the soil surface</tissue>
    </source>
</reference>
<proteinExistence type="predicted"/>
<dbReference type="AlphaFoldDB" id="A0A0A9D8B3"/>
<name>A0A0A9D8B3_ARUDO</name>
<evidence type="ECO:0000256" key="1">
    <source>
        <dbReference type="SAM" id="MobiDB-lite"/>
    </source>
</evidence>
<feature type="region of interest" description="Disordered" evidence="1">
    <location>
        <begin position="29"/>
        <end position="75"/>
    </location>
</feature>
<accession>A0A0A9D8B3</accession>
<protein>
    <submittedName>
        <fullName evidence="2">Uncharacterized protein</fullName>
    </submittedName>
</protein>
<dbReference type="EMBL" id="GBRH01213056">
    <property type="protein sequence ID" value="JAD84839.1"/>
    <property type="molecule type" value="Transcribed_RNA"/>
</dbReference>
<evidence type="ECO:0000313" key="2">
    <source>
        <dbReference type="EMBL" id="JAD84839.1"/>
    </source>
</evidence>
<feature type="compositionally biased region" description="Basic and acidic residues" evidence="1">
    <location>
        <begin position="54"/>
        <end position="63"/>
    </location>
</feature>
<dbReference type="EMBL" id="GBRH01227785">
    <property type="protein sequence ID" value="JAD70110.1"/>
    <property type="molecule type" value="Transcribed_RNA"/>
</dbReference>
<reference evidence="2" key="2">
    <citation type="journal article" date="2015" name="Data Brief">
        <title>Shoot transcriptome of the giant reed, Arundo donax.</title>
        <authorList>
            <person name="Barrero R.A."/>
            <person name="Guerrero F.D."/>
            <person name="Moolhuijzen P."/>
            <person name="Goolsby J.A."/>
            <person name="Tidwell J."/>
            <person name="Bellgard S.E."/>
            <person name="Bellgard M.I."/>
        </authorList>
    </citation>
    <scope>NUCLEOTIDE SEQUENCE</scope>
    <source>
        <tissue evidence="2">Shoot tissue taken approximately 20 cm above the soil surface</tissue>
    </source>
</reference>
<sequence>MLKAGRRRGFSDGDWLRRGIPWLPDLEELLGEEGRPGGGSGRGGGAASRRERRRPWEAEDRRWARSGRGRSVTLG</sequence>
<organism evidence="2">
    <name type="scientific">Arundo donax</name>
    <name type="common">Giant reed</name>
    <name type="synonym">Donax arundinaceus</name>
    <dbReference type="NCBI Taxonomy" id="35708"/>
    <lineage>
        <taxon>Eukaryota</taxon>
        <taxon>Viridiplantae</taxon>
        <taxon>Streptophyta</taxon>
        <taxon>Embryophyta</taxon>
        <taxon>Tracheophyta</taxon>
        <taxon>Spermatophyta</taxon>
        <taxon>Magnoliopsida</taxon>
        <taxon>Liliopsida</taxon>
        <taxon>Poales</taxon>
        <taxon>Poaceae</taxon>
        <taxon>PACMAD clade</taxon>
        <taxon>Arundinoideae</taxon>
        <taxon>Arundineae</taxon>
        <taxon>Arundo</taxon>
    </lineage>
</organism>